<dbReference type="GeneID" id="66103607"/>
<feature type="compositionally biased region" description="Polar residues" evidence="2">
    <location>
        <begin position="42"/>
        <end position="55"/>
    </location>
</feature>
<sequence>MEPFRKSEESHQIQDAIRKEITRLQAQLQSDVPASPKKNTKRQLGNTLAPSTPSPKKNRQIPKVGTDSAIPPQPRPAARVPIPSSSNVPISLPPKPAPSAVLAKLAQSSSLSRRDDDDGEVEPLRSIAFTDKPAEVKLTVGQHRDERLALIEDLEPGPYDHKPPFDDPNFEQLEPNSGIRLSSRVLPHEHLQDYLRGRFYISPSRLYSCVRPLPDKRGYDVPVFSDWVTIAVVAERGPIKYSKAPVTIEADDEGKKTDTKGKGKQKDQSPKPSGKKYVNMKLVDFGSRSRSASSATGGKAVIRGDAFLSLLLFESDGFDVETRENGSKGKIYKGGSRGAFESMSRLKEGDVIALMNPKILKPFQVFMLSLHRGPSDRSQHSTSNPHPSSNILALTPESAGTITTIGRAKDLGMCTVLKRDGSVCGSWCDKRLSDVCEWHIQNAVERRRAARPEFTASTSGMSNTAIKKRKPAYDPARQWGLNPADAEGSATYVLSGHVVKGSGLSSLEISENIGREGQAKAQRLRAKDADKALKTLLDRDKEGMKAVVAAREYTQKKDKKGKEEGRKRKRKDNEEDLETEPYAKATTPKSHYSAEMVKQLGFNPAARTGQQREDSLLMKKLGVLAAMQSSKRKFNLAPRPGLRVRSNVTVPVGEKDLPLTTQRAGNAGTEDVVMVDLDD</sequence>
<dbReference type="PANTHER" id="PTHR13454:SF11">
    <property type="entry name" value="PROTEIN MCM10 HOMOLOG"/>
    <property type="match status" value="1"/>
</dbReference>
<dbReference type="RefSeq" id="XP_043044362.1">
    <property type="nucleotide sequence ID" value="XM_043181311.1"/>
</dbReference>
<evidence type="ECO:0000313" key="5">
    <source>
        <dbReference type="Proteomes" id="UP000812287"/>
    </source>
</evidence>
<dbReference type="GO" id="GO:0043596">
    <property type="term" value="C:nuclear replication fork"/>
    <property type="evidence" value="ECO:0007669"/>
    <property type="project" value="TreeGrafter"/>
</dbReference>
<feature type="compositionally biased region" description="Low complexity" evidence="2">
    <location>
        <begin position="80"/>
        <end position="90"/>
    </location>
</feature>
<dbReference type="GO" id="GO:0003697">
    <property type="term" value="F:single-stranded DNA binding"/>
    <property type="evidence" value="ECO:0007669"/>
    <property type="project" value="InterPro"/>
</dbReference>
<organism evidence="4 5">
    <name type="scientific">Guyanagaster necrorhizus</name>
    <dbReference type="NCBI Taxonomy" id="856835"/>
    <lineage>
        <taxon>Eukaryota</taxon>
        <taxon>Fungi</taxon>
        <taxon>Dikarya</taxon>
        <taxon>Basidiomycota</taxon>
        <taxon>Agaricomycotina</taxon>
        <taxon>Agaricomycetes</taxon>
        <taxon>Agaricomycetidae</taxon>
        <taxon>Agaricales</taxon>
        <taxon>Marasmiineae</taxon>
        <taxon>Physalacriaceae</taxon>
        <taxon>Guyanagaster</taxon>
    </lineage>
</organism>
<dbReference type="Gene3D" id="2.40.50.140">
    <property type="entry name" value="Nucleic acid-binding proteins"/>
    <property type="match status" value="1"/>
</dbReference>
<protein>
    <recommendedName>
        <fullName evidence="3">Zinc finger Mcm10/DnaG-type domain-containing protein</fullName>
    </recommendedName>
</protein>
<evidence type="ECO:0000256" key="2">
    <source>
        <dbReference type="SAM" id="MobiDB-lite"/>
    </source>
</evidence>
<reference evidence="4" key="1">
    <citation type="submission" date="2020-11" db="EMBL/GenBank/DDBJ databases">
        <title>Adaptations for nitrogen fixation in a non-lichenized fungal sporocarp promotes dispersal by wood-feeding termites.</title>
        <authorList>
            <consortium name="DOE Joint Genome Institute"/>
            <person name="Koch R.A."/>
            <person name="Yoon G."/>
            <person name="Arayal U."/>
            <person name="Lail K."/>
            <person name="Amirebrahimi M."/>
            <person name="Labutti K."/>
            <person name="Lipzen A."/>
            <person name="Riley R."/>
            <person name="Barry K."/>
            <person name="Henrissat B."/>
            <person name="Grigoriev I.V."/>
            <person name="Herr J.R."/>
            <person name="Aime M.C."/>
        </authorList>
    </citation>
    <scope>NUCLEOTIDE SEQUENCE</scope>
    <source>
        <strain evidence="4">MCA 3950</strain>
    </source>
</reference>
<feature type="compositionally biased region" description="Basic and acidic residues" evidence="2">
    <location>
        <begin position="253"/>
        <end position="269"/>
    </location>
</feature>
<accession>A0A9P8AYF2</accession>
<comment type="similarity">
    <text evidence="1">Belongs to the MCM10 family.</text>
</comment>
<name>A0A9P8AYF2_9AGAR</name>
<dbReference type="Proteomes" id="UP000812287">
    <property type="component" value="Unassembled WGS sequence"/>
</dbReference>
<evidence type="ECO:0000256" key="1">
    <source>
        <dbReference type="ARBA" id="ARBA00009679"/>
    </source>
</evidence>
<keyword evidence="5" id="KW-1185">Reference proteome</keyword>
<gene>
    <name evidence="4" type="ORF">BT62DRAFT_540897</name>
</gene>
<evidence type="ECO:0000259" key="3">
    <source>
        <dbReference type="Pfam" id="PF09329"/>
    </source>
</evidence>
<comment type="caution">
    <text evidence="4">The sequence shown here is derived from an EMBL/GenBank/DDBJ whole genome shotgun (WGS) entry which is preliminary data.</text>
</comment>
<feature type="region of interest" description="Disordered" evidence="2">
    <location>
        <begin position="374"/>
        <end position="393"/>
    </location>
</feature>
<dbReference type="InterPro" id="IPR012340">
    <property type="entry name" value="NA-bd_OB-fold"/>
</dbReference>
<dbReference type="AlphaFoldDB" id="A0A9P8AYF2"/>
<dbReference type="InterPro" id="IPR015408">
    <property type="entry name" value="Znf_Mcm10/DnaG"/>
</dbReference>
<dbReference type="Pfam" id="PF09329">
    <property type="entry name" value="zf-primase"/>
    <property type="match status" value="1"/>
</dbReference>
<feature type="domain" description="Zinc finger Mcm10/DnaG-type" evidence="3">
    <location>
        <begin position="406"/>
        <end position="451"/>
    </location>
</feature>
<feature type="compositionally biased region" description="Basic and acidic residues" evidence="2">
    <location>
        <begin position="553"/>
        <end position="566"/>
    </location>
</feature>
<dbReference type="EMBL" id="MU250526">
    <property type="protein sequence ID" value="KAG7450862.1"/>
    <property type="molecule type" value="Genomic_DNA"/>
</dbReference>
<dbReference type="PANTHER" id="PTHR13454">
    <property type="entry name" value="PROTEIN MCM10 HOMOLOG"/>
    <property type="match status" value="1"/>
</dbReference>
<feature type="region of interest" description="Disordered" evidence="2">
    <location>
        <begin position="24"/>
        <end position="121"/>
    </location>
</feature>
<dbReference type="InterPro" id="IPR040184">
    <property type="entry name" value="Mcm10"/>
</dbReference>
<dbReference type="GO" id="GO:0006270">
    <property type="term" value="P:DNA replication initiation"/>
    <property type="evidence" value="ECO:0007669"/>
    <property type="project" value="InterPro"/>
</dbReference>
<feature type="region of interest" description="Disordered" evidence="2">
    <location>
        <begin position="550"/>
        <end position="591"/>
    </location>
</feature>
<feature type="compositionally biased region" description="Polar residues" evidence="2">
    <location>
        <begin position="380"/>
        <end position="393"/>
    </location>
</feature>
<evidence type="ECO:0000313" key="4">
    <source>
        <dbReference type="EMBL" id="KAG7450862.1"/>
    </source>
</evidence>
<dbReference type="GO" id="GO:0003688">
    <property type="term" value="F:DNA replication origin binding"/>
    <property type="evidence" value="ECO:0007669"/>
    <property type="project" value="TreeGrafter"/>
</dbReference>
<proteinExistence type="inferred from homology"/>
<dbReference type="OrthoDB" id="202825at2759"/>
<feature type="region of interest" description="Disordered" evidence="2">
    <location>
        <begin position="250"/>
        <end position="275"/>
    </location>
</feature>